<dbReference type="Gene3D" id="2.30.130.10">
    <property type="entry name" value="PUA domain"/>
    <property type="match status" value="1"/>
</dbReference>
<dbReference type="InterPro" id="IPR041532">
    <property type="entry name" value="RlmI-like_PUA"/>
</dbReference>
<evidence type="ECO:0000256" key="4">
    <source>
        <dbReference type="ARBA" id="ARBA00022603"/>
    </source>
</evidence>
<sequence length="396" mass="43896">MSGIITLKAKRDKALLRRHPWIFSNGIHKVSGKPLAGETVEVYSAEGKFLAIAAYSPESQIRARVWSFDQHQPIDQAFFIERLQQAQAARSILPEFASTNAYRVVAGENDGLPGITIDRYANVLVIQLLSAGAEFQRANLIEALKHCFPEDCIYERSDVDVRKKEGLESQQGLIHGELPAQPMEIEENGLRLLINVETGHKTGYYLDQRNNRRLVGQMAKGKKLLNCFCYTGGFGTYALAGGAKKVVNVDVSDAALEIAAQNVSLNGLDSSKITQLNADVFKQLRSYRDGDEQFDIIVLDPPKFVDSKASLNRASRGYKDINRLALQMLRPGGLLFTYSCSGLMPTSLFQKIVADAAIDAGREMQFLKTLEQAEDHPVAGPYPEGHYLKGFLCRVK</sequence>
<evidence type="ECO:0000313" key="11">
    <source>
        <dbReference type="Proteomes" id="UP000651977"/>
    </source>
</evidence>
<proteinExistence type="inferred from homology"/>
<evidence type="ECO:0000256" key="8">
    <source>
        <dbReference type="ARBA" id="ARBA00038091"/>
    </source>
</evidence>
<evidence type="ECO:0000313" key="10">
    <source>
        <dbReference type="EMBL" id="GGB15704.1"/>
    </source>
</evidence>
<dbReference type="InterPro" id="IPR029063">
    <property type="entry name" value="SAM-dependent_MTases_sf"/>
</dbReference>
<evidence type="ECO:0000256" key="3">
    <source>
        <dbReference type="ARBA" id="ARBA00022552"/>
    </source>
</evidence>
<dbReference type="InterPro" id="IPR002478">
    <property type="entry name" value="PUA"/>
</dbReference>
<protein>
    <submittedName>
        <fullName evidence="10">Ribosomal RNA large subunit methyltransferase I</fullName>
    </submittedName>
</protein>
<keyword evidence="6" id="KW-0949">S-adenosyl-L-methionine</keyword>
<gene>
    <name evidence="10" type="primary">rlmI</name>
    <name evidence="10" type="ORF">GCM10007414_31450</name>
</gene>
<dbReference type="PROSITE" id="PS50890">
    <property type="entry name" value="PUA"/>
    <property type="match status" value="1"/>
</dbReference>
<reference evidence="11" key="1">
    <citation type="journal article" date="2019" name="Int. J. Syst. Evol. Microbiol.">
        <title>The Global Catalogue of Microorganisms (GCM) 10K type strain sequencing project: providing services to taxonomists for standard genome sequencing and annotation.</title>
        <authorList>
            <consortium name="The Broad Institute Genomics Platform"/>
            <consortium name="The Broad Institute Genome Sequencing Center for Infectious Disease"/>
            <person name="Wu L."/>
            <person name="Ma J."/>
        </authorList>
    </citation>
    <scope>NUCLEOTIDE SEQUENCE [LARGE SCALE GENOMIC DNA]</scope>
    <source>
        <strain evidence="11">CGMCC 1.10131</strain>
    </source>
</reference>
<dbReference type="PANTHER" id="PTHR42873">
    <property type="entry name" value="RIBOSOMAL RNA LARGE SUBUNIT METHYLTRANSFERASE"/>
    <property type="match status" value="1"/>
</dbReference>
<evidence type="ECO:0000256" key="2">
    <source>
        <dbReference type="ARBA" id="ARBA00022490"/>
    </source>
</evidence>
<keyword evidence="3" id="KW-0698">rRNA processing</keyword>
<organism evidence="10 11">
    <name type="scientific">Agarivorans gilvus</name>
    <dbReference type="NCBI Taxonomy" id="680279"/>
    <lineage>
        <taxon>Bacteria</taxon>
        <taxon>Pseudomonadati</taxon>
        <taxon>Pseudomonadota</taxon>
        <taxon>Gammaproteobacteria</taxon>
        <taxon>Alteromonadales</taxon>
        <taxon>Alteromonadaceae</taxon>
        <taxon>Agarivorans</taxon>
    </lineage>
</organism>
<keyword evidence="2" id="KW-0963">Cytoplasm</keyword>
<dbReference type="GO" id="GO:0008168">
    <property type="term" value="F:methyltransferase activity"/>
    <property type="evidence" value="ECO:0007669"/>
    <property type="project" value="UniProtKB-KW"/>
</dbReference>
<dbReference type="InterPro" id="IPR019614">
    <property type="entry name" value="SAM-dep_methyl-trfase"/>
</dbReference>
<dbReference type="InterPro" id="IPR036974">
    <property type="entry name" value="PUA_sf"/>
</dbReference>
<keyword evidence="5" id="KW-0808">Transferase</keyword>
<dbReference type="InterPro" id="IPR015947">
    <property type="entry name" value="PUA-like_sf"/>
</dbReference>
<name>A0ABQ1I6D2_9ALTE</name>
<dbReference type="Proteomes" id="UP000651977">
    <property type="component" value="Unassembled WGS sequence"/>
</dbReference>
<comment type="caution">
    <text evidence="10">The sequence shown here is derived from an EMBL/GenBank/DDBJ whole genome shotgun (WGS) entry which is preliminary data.</text>
</comment>
<evidence type="ECO:0000259" key="9">
    <source>
        <dbReference type="SMART" id="SM00359"/>
    </source>
</evidence>
<dbReference type="SUPFAM" id="SSF88697">
    <property type="entry name" value="PUA domain-like"/>
    <property type="match status" value="1"/>
</dbReference>
<keyword evidence="7" id="KW-0694">RNA-binding</keyword>
<dbReference type="GO" id="GO:0032259">
    <property type="term" value="P:methylation"/>
    <property type="evidence" value="ECO:0007669"/>
    <property type="project" value="UniProtKB-KW"/>
</dbReference>
<dbReference type="Pfam" id="PF10672">
    <property type="entry name" value="Methyltrans_SAM"/>
    <property type="match status" value="1"/>
</dbReference>
<keyword evidence="4 10" id="KW-0489">Methyltransferase</keyword>
<dbReference type="CDD" id="cd11572">
    <property type="entry name" value="RlmI_M_like"/>
    <property type="match status" value="1"/>
</dbReference>
<dbReference type="CDD" id="cd02440">
    <property type="entry name" value="AdoMet_MTases"/>
    <property type="match status" value="1"/>
</dbReference>
<evidence type="ECO:0000256" key="7">
    <source>
        <dbReference type="ARBA" id="ARBA00022884"/>
    </source>
</evidence>
<dbReference type="Gene3D" id="3.30.750.80">
    <property type="entry name" value="RNA methyltransferase domain (HRMD) like"/>
    <property type="match status" value="1"/>
</dbReference>
<evidence type="ECO:0000256" key="1">
    <source>
        <dbReference type="ARBA" id="ARBA00004496"/>
    </source>
</evidence>
<dbReference type="PANTHER" id="PTHR42873:SF1">
    <property type="entry name" value="S-ADENOSYLMETHIONINE-DEPENDENT METHYLTRANSFERASE DOMAIN-CONTAINING PROTEIN"/>
    <property type="match status" value="1"/>
</dbReference>
<dbReference type="Pfam" id="PF17785">
    <property type="entry name" value="PUA_3"/>
    <property type="match status" value="1"/>
</dbReference>
<dbReference type="RefSeq" id="WP_055734587.1">
    <property type="nucleotide sequence ID" value="NZ_BMDY01000021.1"/>
</dbReference>
<evidence type="ECO:0000256" key="5">
    <source>
        <dbReference type="ARBA" id="ARBA00022679"/>
    </source>
</evidence>
<keyword evidence="11" id="KW-1185">Reference proteome</keyword>
<accession>A0ABQ1I6D2</accession>
<comment type="similarity">
    <text evidence="8">Belongs to the methyltransferase superfamily. RlmI family.</text>
</comment>
<comment type="subcellular location">
    <subcellularLocation>
        <location evidence="1">Cytoplasm</location>
    </subcellularLocation>
</comment>
<dbReference type="Gene3D" id="3.40.50.150">
    <property type="entry name" value="Vaccinia Virus protein VP39"/>
    <property type="match status" value="1"/>
</dbReference>
<dbReference type="SUPFAM" id="SSF53335">
    <property type="entry name" value="S-adenosyl-L-methionine-dependent methyltransferases"/>
    <property type="match status" value="1"/>
</dbReference>
<dbReference type="EMBL" id="BMDY01000021">
    <property type="protein sequence ID" value="GGB15704.1"/>
    <property type="molecule type" value="Genomic_DNA"/>
</dbReference>
<feature type="domain" description="PUA" evidence="9">
    <location>
        <begin position="3"/>
        <end position="88"/>
    </location>
</feature>
<dbReference type="CDD" id="cd21153">
    <property type="entry name" value="PUA_RlmI"/>
    <property type="match status" value="1"/>
</dbReference>
<evidence type="ECO:0000256" key="6">
    <source>
        <dbReference type="ARBA" id="ARBA00022691"/>
    </source>
</evidence>
<dbReference type="SMART" id="SM00359">
    <property type="entry name" value="PUA"/>
    <property type="match status" value="1"/>
</dbReference>